<dbReference type="Proteomes" id="UP001500791">
    <property type="component" value="Unassembled WGS sequence"/>
</dbReference>
<reference evidence="2 3" key="1">
    <citation type="journal article" date="2019" name="Int. J. Syst. Evol. Microbiol.">
        <title>The Global Catalogue of Microorganisms (GCM) 10K type strain sequencing project: providing services to taxonomists for standard genome sequencing and annotation.</title>
        <authorList>
            <consortium name="The Broad Institute Genomics Platform"/>
            <consortium name="The Broad Institute Genome Sequencing Center for Infectious Disease"/>
            <person name="Wu L."/>
            <person name="Ma J."/>
        </authorList>
    </citation>
    <scope>NUCLEOTIDE SEQUENCE [LARGE SCALE GENOMIC DNA]</scope>
    <source>
        <strain evidence="2 3">JCM 13476</strain>
    </source>
</reference>
<accession>A0ABN0YFE3</accession>
<name>A0ABN0YFE3_9CAUL</name>
<protein>
    <submittedName>
        <fullName evidence="2">Uncharacterized protein</fullName>
    </submittedName>
</protein>
<feature type="compositionally biased region" description="Basic and acidic residues" evidence="1">
    <location>
        <begin position="70"/>
        <end position="97"/>
    </location>
</feature>
<dbReference type="EMBL" id="BAAAEJ010000007">
    <property type="protein sequence ID" value="GAA0393283.1"/>
    <property type="molecule type" value="Genomic_DNA"/>
</dbReference>
<evidence type="ECO:0000313" key="2">
    <source>
        <dbReference type="EMBL" id="GAA0393283.1"/>
    </source>
</evidence>
<evidence type="ECO:0000256" key="1">
    <source>
        <dbReference type="SAM" id="MobiDB-lite"/>
    </source>
</evidence>
<keyword evidence="3" id="KW-1185">Reference proteome</keyword>
<evidence type="ECO:0000313" key="3">
    <source>
        <dbReference type="Proteomes" id="UP001500791"/>
    </source>
</evidence>
<feature type="region of interest" description="Disordered" evidence="1">
    <location>
        <begin position="13"/>
        <end position="105"/>
    </location>
</feature>
<gene>
    <name evidence="2" type="ORF">GCM10009093_19850</name>
</gene>
<proteinExistence type="predicted"/>
<comment type="caution">
    <text evidence="2">The sequence shown here is derived from an EMBL/GenBank/DDBJ whole genome shotgun (WGS) entry which is preliminary data.</text>
</comment>
<dbReference type="RefSeq" id="WP_167177280.1">
    <property type="nucleotide sequence ID" value="NZ_BAAAEJ010000007.1"/>
</dbReference>
<sequence length="105" mass="11705">MIALMISTLLVLSPEQSPQSQDALAPISASDRSGEQMATSKNPDEGNNVVCRNERIMGSNRSERVCMTPRQRETLRANARDARERRDESRGDGRRSENAAPVSRY</sequence>
<organism evidence="2 3">
    <name type="scientific">Brevundimonas terrae</name>
    <dbReference type="NCBI Taxonomy" id="363631"/>
    <lineage>
        <taxon>Bacteria</taxon>
        <taxon>Pseudomonadati</taxon>
        <taxon>Pseudomonadota</taxon>
        <taxon>Alphaproteobacteria</taxon>
        <taxon>Caulobacterales</taxon>
        <taxon>Caulobacteraceae</taxon>
        <taxon>Brevundimonas</taxon>
    </lineage>
</organism>